<feature type="region of interest" description="Disordered" evidence="6">
    <location>
        <begin position="443"/>
        <end position="463"/>
    </location>
</feature>
<feature type="compositionally biased region" description="Polar residues" evidence="6">
    <location>
        <begin position="443"/>
        <end position="454"/>
    </location>
</feature>
<comment type="subcellular location">
    <subcellularLocation>
        <location evidence="3">Nucleus lamina</location>
    </subcellularLocation>
</comment>
<keyword evidence="1 5" id="KW-0175">Coiled coil</keyword>
<name>A0AAV6NQP8_9ROSI</name>
<dbReference type="InterPro" id="IPR040418">
    <property type="entry name" value="CRWN"/>
</dbReference>
<evidence type="ECO:0000256" key="2">
    <source>
        <dbReference type="ARBA" id="ARBA00023242"/>
    </source>
</evidence>
<dbReference type="GO" id="GO:0006997">
    <property type="term" value="P:nucleus organization"/>
    <property type="evidence" value="ECO:0007669"/>
    <property type="project" value="InterPro"/>
</dbReference>
<feature type="coiled-coil region" evidence="5">
    <location>
        <begin position="134"/>
        <end position="176"/>
    </location>
</feature>
<evidence type="ECO:0000256" key="1">
    <source>
        <dbReference type="ARBA" id="ARBA00023054"/>
    </source>
</evidence>
<dbReference type="FunFam" id="1.10.150.250:FF:000003">
    <property type="entry name" value="Succinate dehydrogenase assembly factor"/>
    <property type="match status" value="1"/>
</dbReference>
<accession>A0AAV6NQP8</accession>
<gene>
    <name evidence="7" type="primary">SDHAF2</name>
    <name evidence="7" type="ORF">SDJN03_06936</name>
</gene>
<proteinExistence type="inferred from homology"/>
<organism evidence="7 8">
    <name type="scientific">Cucurbita argyrosperma subsp. sororia</name>
    <dbReference type="NCBI Taxonomy" id="37648"/>
    <lineage>
        <taxon>Eukaryota</taxon>
        <taxon>Viridiplantae</taxon>
        <taxon>Streptophyta</taxon>
        <taxon>Embryophyta</taxon>
        <taxon>Tracheophyta</taxon>
        <taxon>Spermatophyta</taxon>
        <taxon>Magnoliopsida</taxon>
        <taxon>eudicotyledons</taxon>
        <taxon>Gunneridae</taxon>
        <taxon>Pentapetalae</taxon>
        <taxon>rosids</taxon>
        <taxon>fabids</taxon>
        <taxon>Cucurbitales</taxon>
        <taxon>Cucurbitaceae</taxon>
        <taxon>Cucurbiteae</taxon>
        <taxon>Cucurbita</taxon>
    </lineage>
</organism>
<evidence type="ECO:0000313" key="7">
    <source>
        <dbReference type="EMBL" id="KAG6601703.1"/>
    </source>
</evidence>
<evidence type="ECO:0000256" key="6">
    <source>
        <dbReference type="SAM" id="MobiDB-lite"/>
    </source>
</evidence>
<dbReference type="PANTHER" id="PTHR31908">
    <property type="entry name" value="PROTEIN CROWDED NUCLEI 4"/>
    <property type="match status" value="1"/>
</dbReference>
<comment type="similarity">
    <text evidence="4">Belongs to the CRWN family.</text>
</comment>
<dbReference type="EMBL" id="JAGKQH010000004">
    <property type="protein sequence ID" value="KAG6601703.1"/>
    <property type="molecule type" value="Genomic_DNA"/>
</dbReference>
<feature type="non-terminal residue" evidence="7">
    <location>
        <position position="1"/>
    </location>
</feature>
<comment type="caution">
    <text evidence="7">The sequence shown here is derived from an EMBL/GenBank/DDBJ whole genome shotgun (WGS) entry which is preliminary data.</text>
</comment>
<dbReference type="GO" id="GO:0005652">
    <property type="term" value="C:nuclear lamina"/>
    <property type="evidence" value="ECO:0007669"/>
    <property type="project" value="UniProtKB-SubCell"/>
</dbReference>
<dbReference type="PANTHER" id="PTHR31908:SF9">
    <property type="entry name" value="PROTEIN CROWDED NUCLEI 3"/>
    <property type="match status" value="1"/>
</dbReference>
<evidence type="ECO:0000256" key="5">
    <source>
        <dbReference type="SAM" id="Coils"/>
    </source>
</evidence>
<evidence type="ECO:0000256" key="4">
    <source>
        <dbReference type="ARBA" id="ARBA00024208"/>
    </source>
</evidence>
<keyword evidence="8" id="KW-1185">Reference proteome</keyword>
<protein>
    <submittedName>
        <fullName evidence="7">Succinate dehydrogenase assembly factor 2, mitochondrial</fullName>
    </submittedName>
</protein>
<evidence type="ECO:0000256" key="3">
    <source>
        <dbReference type="ARBA" id="ARBA00024186"/>
    </source>
</evidence>
<evidence type="ECO:0000313" key="8">
    <source>
        <dbReference type="Proteomes" id="UP000685013"/>
    </source>
</evidence>
<dbReference type="Proteomes" id="UP000685013">
    <property type="component" value="Chromosome 4"/>
</dbReference>
<dbReference type="Pfam" id="PF03937">
    <property type="entry name" value="Sdh5"/>
    <property type="match status" value="1"/>
</dbReference>
<keyword evidence="2" id="KW-0539">Nucleus</keyword>
<dbReference type="InterPro" id="IPR005631">
    <property type="entry name" value="SDH"/>
</dbReference>
<sequence>MEDRPPPPLGSLNDRFHKIAAAADTGDMDDWRKFKKAGLLDAAAMERKDWEALLENASRLQSELFDYQHNMGLVLLEKEACASKCVQLEQDLAETVEIFKRERSAHFIALSEVETRTDNLKKALAAEKQHVSSLKKALCEAKEERAEIELTSQKKLADANALIYEIEEKSLELEKKLYAAEAKLAETKQLSFVIRVSSSGGGRESLKTLYAFPTLAITRFVFWADIGHNNHSFDSLLFLQPPHTTTPFSTPFILPPDSFSLLSRQRQRQRRQPPLLPDTTRAVVKAHQVLYLKPSSTVFRSKSMPLLPTAYILLENLQGRLPNHIQNQHGCFFSFRCSSTTVNPLFPDIDLSNEESKRRLFNRLLYRSKQRGFLELDLVLGKWVEDHINSLDADGIRALIKVLDLENPDLWKWLTGQEQPPEAVKTNPVFTDVQEKVMNNLNKHASPETRTPPGQQWVRGWDDFKRGRDGPITGNQ</sequence>
<dbReference type="AlphaFoldDB" id="A0AAV6NQP8"/>
<reference evidence="7 8" key="1">
    <citation type="journal article" date="2021" name="Hortic Res">
        <title>The domestication of Cucurbita argyrosperma as revealed by the genome of its wild relative.</title>
        <authorList>
            <person name="Barrera-Redondo J."/>
            <person name="Sanchez-de la Vega G."/>
            <person name="Aguirre-Liguori J.A."/>
            <person name="Castellanos-Morales G."/>
            <person name="Gutierrez-Guerrero Y.T."/>
            <person name="Aguirre-Dugua X."/>
            <person name="Aguirre-Planter E."/>
            <person name="Tenaillon M.I."/>
            <person name="Lira-Saade R."/>
            <person name="Eguiarte L.E."/>
        </authorList>
    </citation>
    <scope>NUCLEOTIDE SEQUENCE [LARGE SCALE GENOMIC DNA]</scope>
    <source>
        <strain evidence="7">JBR-2021</strain>
    </source>
</reference>